<name>A0A9D1W6L5_9FIRM</name>
<dbReference type="Pfam" id="PF02922">
    <property type="entry name" value="CBM_48"/>
    <property type="match status" value="1"/>
</dbReference>
<accession>A0A9D1W6L5</accession>
<dbReference type="EC" id="2.4.1.18" evidence="7"/>
<dbReference type="EMBL" id="DXEU01000202">
    <property type="protein sequence ID" value="HIX53314.1"/>
    <property type="molecule type" value="Genomic_DNA"/>
</dbReference>
<gene>
    <name evidence="10" type="primary">glgB</name>
    <name evidence="10" type="ORF">IAA28_11000</name>
</gene>
<dbReference type="PANTHER" id="PTHR43651:SF3">
    <property type="entry name" value="1,4-ALPHA-GLUCAN-BRANCHING ENZYME"/>
    <property type="match status" value="1"/>
</dbReference>
<protein>
    <recommendedName>
        <fullName evidence="7">1,4-alpha-glucan branching enzyme</fullName>
        <ecNumber evidence="7">2.4.1.18</ecNumber>
    </recommendedName>
</protein>
<dbReference type="PIRSF" id="PIRSF000463">
    <property type="entry name" value="GlgB"/>
    <property type="match status" value="1"/>
</dbReference>
<dbReference type="GO" id="GO:0003844">
    <property type="term" value="F:1,4-alpha-glucan branching enzyme activity"/>
    <property type="evidence" value="ECO:0007669"/>
    <property type="project" value="UniProtKB-UniRule"/>
</dbReference>
<dbReference type="InterPro" id="IPR006047">
    <property type="entry name" value="GH13_cat_dom"/>
</dbReference>
<feature type="domain" description="Glycosyl hydrolase family 13 catalytic" evidence="9">
    <location>
        <begin position="135"/>
        <end position="486"/>
    </location>
</feature>
<dbReference type="InterPro" id="IPR044143">
    <property type="entry name" value="GlgB_N_E_set_prok"/>
</dbReference>
<keyword evidence="3" id="KW-0321">Glycogen metabolism</keyword>
<feature type="active site" description="Nucleophile" evidence="8">
    <location>
        <position position="293"/>
    </location>
</feature>
<evidence type="ECO:0000259" key="9">
    <source>
        <dbReference type="SMART" id="SM00642"/>
    </source>
</evidence>
<dbReference type="NCBIfam" id="NF008967">
    <property type="entry name" value="PRK12313.1"/>
    <property type="match status" value="1"/>
</dbReference>
<keyword evidence="4" id="KW-0808">Transferase</keyword>
<dbReference type="InterPro" id="IPR037439">
    <property type="entry name" value="Branching_enzy"/>
</dbReference>
<dbReference type="SUPFAM" id="SSF51445">
    <property type="entry name" value="(Trans)glycosidases"/>
    <property type="match status" value="1"/>
</dbReference>
<dbReference type="InterPro" id="IPR006407">
    <property type="entry name" value="GlgB"/>
</dbReference>
<dbReference type="AlphaFoldDB" id="A0A9D1W6L5"/>
<keyword evidence="4" id="KW-0328">Glycosyltransferase</keyword>
<comment type="pathway">
    <text evidence="2">Glycan biosynthesis; glycogen biosynthesis.</text>
</comment>
<evidence type="ECO:0000256" key="2">
    <source>
        <dbReference type="ARBA" id="ARBA00004964"/>
    </source>
</evidence>
<dbReference type="InterPro" id="IPR017853">
    <property type="entry name" value="GH"/>
</dbReference>
<organism evidence="10 11">
    <name type="scientific">Candidatus Lachnoclostridium stercoripullorum</name>
    <dbReference type="NCBI Taxonomy" id="2838635"/>
    <lineage>
        <taxon>Bacteria</taxon>
        <taxon>Bacillati</taxon>
        <taxon>Bacillota</taxon>
        <taxon>Clostridia</taxon>
        <taxon>Lachnospirales</taxon>
        <taxon>Lachnospiraceae</taxon>
    </lineage>
</organism>
<dbReference type="NCBIfam" id="TIGR01515">
    <property type="entry name" value="branching_enzym"/>
    <property type="match status" value="1"/>
</dbReference>
<dbReference type="GO" id="GO:0005978">
    <property type="term" value="P:glycogen biosynthetic process"/>
    <property type="evidence" value="ECO:0007669"/>
    <property type="project" value="UniProtKB-UniRule"/>
</dbReference>
<evidence type="ECO:0000256" key="4">
    <source>
        <dbReference type="ARBA" id="ARBA00022676"/>
    </source>
</evidence>
<reference evidence="10" key="2">
    <citation type="submission" date="2021-04" db="EMBL/GenBank/DDBJ databases">
        <authorList>
            <person name="Gilroy R."/>
        </authorList>
    </citation>
    <scope>NUCLEOTIDE SEQUENCE</scope>
    <source>
        <strain evidence="10">ChiGjej4B4-12881</strain>
    </source>
</reference>
<dbReference type="InterPro" id="IPR004193">
    <property type="entry name" value="Glyco_hydro_13_N"/>
</dbReference>
<keyword evidence="6" id="KW-0119">Carbohydrate metabolism</keyword>
<evidence type="ECO:0000256" key="5">
    <source>
        <dbReference type="ARBA" id="ARBA00023056"/>
    </source>
</evidence>
<comment type="function">
    <text evidence="1">Catalyzes the formation of the alpha-1,6-glucosidic linkages in glycogen by scission of a 1,4-alpha-linked oligosaccharide from growing alpha-1,4-glucan chains and the subsequent attachment of the oligosaccharide to the alpha-1,6 position.</text>
</comment>
<dbReference type="Gene3D" id="3.20.20.80">
    <property type="entry name" value="Glycosidases"/>
    <property type="match status" value="1"/>
</dbReference>
<dbReference type="SMART" id="SM00642">
    <property type="entry name" value="Aamy"/>
    <property type="match status" value="1"/>
</dbReference>
<evidence type="ECO:0000313" key="11">
    <source>
        <dbReference type="Proteomes" id="UP000886780"/>
    </source>
</evidence>
<evidence type="ECO:0000256" key="3">
    <source>
        <dbReference type="ARBA" id="ARBA00022600"/>
    </source>
</evidence>
<dbReference type="InterPro" id="IPR013783">
    <property type="entry name" value="Ig-like_fold"/>
</dbReference>
<evidence type="ECO:0000256" key="8">
    <source>
        <dbReference type="PIRSR" id="PIRSR000463-1"/>
    </source>
</evidence>
<keyword evidence="5" id="KW-0320">Glycogen biosynthesis</keyword>
<evidence type="ECO:0000256" key="1">
    <source>
        <dbReference type="ARBA" id="ARBA00002953"/>
    </source>
</evidence>
<dbReference type="GO" id="GO:0005829">
    <property type="term" value="C:cytosol"/>
    <property type="evidence" value="ECO:0007669"/>
    <property type="project" value="TreeGrafter"/>
</dbReference>
<evidence type="ECO:0000313" key="10">
    <source>
        <dbReference type="EMBL" id="HIX53314.1"/>
    </source>
</evidence>
<proteinExistence type="predicted"/>
<reference evidence="10" key="1">
    <citation type="journal article" date="2021" name="PeerJ">
        <title>Extensive microbial diversity within the chicken gut microbiome revealed by metagenomics and culture.</title>
        <authorList>
            <person name="Gilroy R."/>
            <person name="Ravi A."/>
            <person name="Getino M."/>
            <person name="Pursley I."/>
            <person name="Horton D.L."/>
            <person name="Alikhan N.F."/>
            <person name="Baker D."/>
            <person name="Gharbi K."/>
            <person name="Hall N."/>
            <person name="Watson M."/>
            <person name="Adriaenssens E.M."/>
            <person name="Foster-Nyarko E."/>
            <person name="Jarju S."/>
            <person name="Secka A."/>
            <person name="Antonio M."/>
            <person name="Oren A."/>
            <person name="Chaudhuri R.R."/>
            <person name="La Ragione R."/>
            <person name="Hildebrand F."/>
            <person name="Pallen M.J."/>
        </authorList>
    </citation>
    <scope>NUCLEOTIDE SEQUENCE</scope>
    <source>
        <strain evidence="10">ChiGjej4B4-12881</strain>
    </source>
</reference>
<dbReference type="Gene3D" id="2.60.40.10">
    <property type="entry name" value="Immunoglobulins"/>
    <property type="match status" value="1"/>
</dbReference>
<evidence type="ECO:0000256" key="6">
    <source>
        <dbReference type="ARBA" id="ARBA00023277"/>
    </source>
</evidence>
<comment type="caution">
    <text evidence="10">The sequence shown here is derived from an EMBL/GenBank/DDBJ whole genome shotgun (WGS) entry which is preliminary data.</text>
</comment>
<dbReference type="Proteomes" id="UP000886780">
    <property type="component" value="Unassembled WGS sequence"/>
</dbReference>
<dbReference type="CDD" id="cd11322">
    <property type="entry name" value="AmyAc_Glg_BE"/>
    <property type="match status" value="1"/>
</dbReference>
<dbReference type="PANTHER" id="PTHR43651">
    <property type="entry name" value="1,4-ALPHA-GLUCAN-BRANCHING ENZYME"/>
    <property type="match status" value="1"/>
</dbReference>
<dbReference type="GO" id="GO:0004553">
    <property type="term" value="F:hydrolase activity, hydrolyzing O-glycosyl compounds"/>
    <property type="evidence" value="ECO:0007669"/>
    <property type="project" value="InterPro"/>
</dbReference>
<dbReference type="Pfam" id="PF00128">
    <property type="entry name" value="Alpha-amylase"/>
    <property type="match status" value="1"/>
</dbReference>
<feature type="active site" description="Proton donor" evidence="8">
    <location>
        <position position="336"/>
    </location>
</feature>
<evidence type="ECO:0000256" key="7">
    <source>
        <dbReference type="NCBIfam" id="TIGR01515"/>
    </source>
</evidence>
<dbReference type="CDD" id="cd02855">
    <property type="entry name" value="E_set_GBE_prok_N"/>
    <property type="match status" value="1"/>
</dbReference>
<sequence length="596" mass="68883">MDFYGFYTGQEFEAYKYLGAHPAKAGTAFRTFAPKASKISVIGDFSQWQELEMKRIYDGNFWEAVIPEAQPGMRYKFRIYRADGTFLDHCDPYGFSAELRPGTASVIAAPCHVFGDRKWMRGRRDSSQRPVNIYELHFGSWRKKGDGETDWYSYGELGPILIPWLKENGYNYVELMPLGEYPHDGSWGYQATGFFAPTSRYGTPEQLQEFVDLCHQNGIGVLLDFVPVHFAVNDYALWNYDGTALYEYPSQDVGRNQWGSCNFMHSRGEVRSFLQSAAFYWLSEYHFDGLRMDAVNNLIYWQGQPDRGVCQPGVRFLQNMNAGLKKRIPDAMLIAEDSSAFPGVTRPADQDGLGFDYKWDMGWMNDTLNYFRTEPSRRPDHSGLLTFSMAYFYNERYLLPFSHDESVHGKATILQKMWGDYEGKFPQARALYLYMAAHPGKKLNFMGNEFGQLREWDEAREQDWNLLSYPKHSSFLLFMRELNKLYLCQPAFYEEDYGDGGFLWVRPSGGPECVFAFERRSQKQRLLFCFCFGDKAPEPVSLNLEAEENSRLSLLLDTEWQRFGGSHPETRLEIPMKKGRVLLSPAPFSGQCYLIC</sequence>